<name>A0A3N4LB53_9PEZI</name>
<dbReference type="OrthoDB" id="5481287at2759"/>
<sequence length="76" mass="8444">MPSQTSNMFSNIVESQYLIHRAKAYGIDFVLKGLTQAQAQDSMATISLTISRSIKWFATSPNPKTQYTSMALDPTL</sequence>
<protein>
    <submittedName>
        <fullName evidence="1">Uncharacterized protein</fullName>
    </submittedName>
</protein>
<dbReference type="InParanoid" id="A0A3N4LB53"/>
<dbReference type="Proteomes" id="UP000267821">
    <property type="component" value="Unassembled WGS sequence"/>
</dbReference>
<feature type="non-terminal residue" evidence="1">
    <location>
        <position position="76"/>
    </location>
</feature>
<accession>A0A3N4LB53</accession>
<dbReference type="EMBL" id="ML121577">
    <property type="protein sequence ID" value="RPB20100.1"/>
    <property type="molecule type" value="Genomic_DNA"/>
</dbReference>
<organism evidence="1 2">
    <name type="scientific">Terfezia boudieri ATCC MYA-4762</name>
    <dbReference type="NCBI Taxonomy" id="1051890"/>
    <lineage>
        <taxon>Eukaryota</taxon>
        <taxon>Fungi</taxon>
        <taxon>Dikarya</taxon>
        <taxon>Ascomycota</taxon>
        <taxon>Pezizomycotina</taxon>
        <taxon>Pezizomycetes</taxon>
        <taxon>Pezizales</taxon>
        <taxon>Pezizaceae</taxon>
        <taxon>Terfezia</taxon>
    </lineage>
</organism>
<evidence type="ECO:0000313" key="2">
    <source>
        <dbReference type="Proteomes" id="UP000267821"/>
    </source>
</evidence>
<dbReference type="AlphaFoldDB" id="A0A3N4LB53"/>
<keyword evidence="2" id="KW-1185">Reference proteome</keyword>
<proteinExistence type="predicted"/>
<evidence type="ECO:0000313" key="1">
    <source>
        <dbReference type="EMBL" id="RPB20100.1"/>
    </source>
</evidence>
<reference evidence="1 2" key="1">
    <citation type="journal article" date="2018" name="Nat. Ecol. Evol.">
        <title>Pezizomycetes genomes reveal the molecular basis of ectomycorrhizal truffle lifestyle.</title>
        <authorList>
            <person name="Murat C."/>
            <person name="Payen T."/>
            <person name="Noel B."/>
            <person name="Kuo A."/>
            <person name="Morin E."/>
            <person name="Chen J."/>
            <person name="Kohler A."/>
            <person name="Krizsan K."/>
            <person name="Balestrini R."/>
            <person name="Da Silva C."/>
            <person name="Montanini B."/>
            <person name="Hainaut M."/>
            <person name="Levati E."/>
            <person name="Barry K.W."/>
            <person name="Belfiori B."/>
            <person name="Cichocki N."/>
            <person name="Clum A."/>
            <person name="Dockter R.B."/>
            <person name="Fauchery L."/>
            <person name="Guy J."/>
            <person name="Iotti M."/>
            <person name="Le Tacon F."/>
            <person name="Lindquist E.A."/>
            <person name="Lipzen A."/>
            <person name="Malagnac F."/>
            <person name="Mello A."/>
            <person name="Molinier V."/>
            <person name="Miyauchi S."/>
            <person name="Poulain J."/>
            <person name="Riccioni C."/>
            <person name="Rubini A."/>
            <person name="Sitrit Y."/>
            <person name="Splivallo R."/>
            <person name="Traeger S."/>
            <person name="Wang M."/>
            <person name="Zifcakova L."/>
            <person name="Wipf D."/>
            <person name="Zambonelli A."/>
            <person name="Paolocci F."/>
            <person name="Nowrousian M."/>
            <person name="Ottonello S."/>
            <person name="Baldrian P."/>
            <person name="Spatafora J.W."/>
            <person name="Henrissat B."/>
            <person name="Nagy L.G."/>
            <person name="Aury J.M."/>
            <person name="Wincker P."/>
            <person name="Grigoriev I.V."/>
            <person name="Bonfante P."/>
            <person name="Martin F.M."/>
        </authorList>
    </citation>
    <scope>NUCLEOTIDE SEQUENCE [LARGE SCALE GENOMIC DNA]</scope>
    <source>
        <strain evidence="1 2">ATCC MYA-4762</strain>
    </source>
</reference>
<gene>
    <name evidence="1" type="ORF">L211DRAFT_842016</name>
</gene>